<dbReference type="InterPro" id="IPR001647">
    <property type="entry name" value="HTH_TetR"/>
</dbReference>
<dbReference type="EMBL" id="RXHU01000066">
    <property type="protein sequence ID" value="RTE07166.1"/>
    <property type="molecule type" value="Genomic_DNA"/>
</dbReference>
<protein>
    <submittedName>
        <fullName evidence="6">TetR/AcrR family transcriptional regulator</fullName>
    </submittedName>
</protein>
<dbReference type="Gene3D" id="1.10.357.10">
    <property type="entry name" value="Tetracycline Repressor, domain 2"/>
    <property type="match status" value="1"/>
</dbReference>
<evidence type="ECO:0000256" key="4">
    <source>
        <dbReference type="PROSITE-ProRule" id="PRU00335"/>
    </source>
</evidence>
<evidence type="ECO:0000256" key="3">
    <source>
        <dbReference type="ARBA" id="ARBA00023163"/>
    </source>
</evidence>
<keyword evidence="3" id="KW-0804">Transcription</keyword>
<sequence>MEKENRKAQIVELTLQLMRSKGYVAISYDDLAKQLGVTKASIHYHFEKKEDLGAAVIERIIRSLQRTSQSTESADVKLKEFIAYRTSRLGCHAICPISSLQADFVSLPEGLQMKLQEVCQLELQTLTDILEAGKLEQLILPSENAPALAALILSSIKGAMQYGRVFGIDMYPQVIQQFNRLLLKRIEPEVGA</sequence>
<dbReference type="OrthoDB" id="2732116at2"/>
<dbReference type="Pfam" id="PF00440">
    <property type="entry name" value="TetR_N"/>
    <property type="match status" value="1"/>
</dbReference>
<dbReference type="PRINTS" id="PR00455">
    <property type="entry name" value="HTHTETR"/>
</dbReference>
<feature type="domain" description="HTH tetR-type" evidence="5">
    <location>
        <begin position="4"/>
        <end position="64"/>
    </location>
</feature>
<dbReference type="SUPFAM" id="SSF46689">
    <property type="entry name" value="Homeodomain-like"/>
    <property type="match status" value="1"/>
</dbReference>
<feature type="DNA-binding region" description="H-T-H motif" evidence="4">
    <location>
        <begin position="27"/>
        <end position="46"/>
    </location>
</feature>
<dbReference type="PANTHER" id="PTHR47506:SF6">
    <property type="entry name" value="HTH-TYPE TRANSCRIPTIONAL REPRESSOR NEMR"/>
    <property type="match status" value="1"/>
</dbReference>
<dbReference type="AlphaFoldDB" id="A0A430J9T8"/>
<keyword evidence="2 4" id="KW-0238">DNA-binding</keyword>
<dbReference type="InterPro" id="IPR036271">
    <property type="entry name" value="Tet_transcr_reg_TetR-rel_C_sf"/>
</dbReference>
<name>A0A430J9T8_9BACL</name>
<evidence type="ECO:0000313" key="7">
    <source>
        <dbReference type="Proteomes" id="UP000276128"/>
    </source>
</evidence>
<dbReference type="InterPro" id="IPR009057">
    <property type="entry name" value="Homeodomain-like_sf"/>
</dbReference>
<dbReference type="SUPFAM" id="SSF48498">
    <property type="entry name" value="Tetracyclin repressor-like, C-terminal domain"/>
    <property type="match status" value="1"/>
</dbReference>
<evidence type="ECO:0000259" key="5">
    <source>
        <dbReference type="PROSITE" id="PS50977"/>
    </source>
</evidence>
<keyword evidence="1" id="KW-0805">Transcription regulation</keyword>
<organism evidence="6 7">
    <name type="scientific">Paenibacillus whitsoniae</name>
    <dbReference type="NCBI Taxonomy" id="2496558"/>
    <lineage>
        <taxon>Bacteria</taxon>
        <taxon>Bacillati</taxon>
        <taxon>Bacillota</taxon>
        <taxon>Bacilli</taxon>
        <taxon>Bacillales</taxon>
        <taxon>Paenibacillaceae</taxon>
        <taxon>Paenibacillus</taxon>
    </lineage>
</organism>
<dbReference type="PANTHER" id="PTHR47506">
    <property type="entry name" value="TRANSCRIPTIONAL REGULATORY PROTEIN"/>
    <property type="match status" value="1"/>
</dbReference>
<comment type="caution">
    <text evidence="6">The sequence shown here is derived from an EMBL/GenBank/DDBJ whole genome shotgun (WGS) entry which is preliminary data.</text>
</comment>
<gene>
    <name evidence="6" type="ORF">EJQ19_21680</name>
</gene>
<evidence type="ECO:0000313" key="6">
    <source>
        <dbReference type="EMBL" id="RTE07166.1"/>
    </source>
</evidence>
<evidence type="ECO:0000256" key="1">
    <source>
        <dbReference type="ARBA" id="ARBA00023015"/>
    </source>
</evidence>
<dbReference type="RefSeq" id="WP_126143330.1">
    <property type="nucleotide sequence ID" value="NZ_RXHU01000066.1"/>
</dbReference>
<dbReference type="Proteomes" id="UP000276128">
    <property type="component" value="Unassembled WGS sequence"/>
</dbReference>
<dbReference type="PROSITE" id="PS50977">
    <property type="entry name" value="HTH_TETR_2"/>
    <property type="match status" value="1"/>
</dbReference>
<keyword evidence="7" id="KW-1185">Reference proteome</keyword>
<reference evidence="6 7" key="1">
    <citation type="submission" date="2018-12" db="EMBL/GenBank/DDBJ databases">
        <title>Bacillus ochoae sp. nov., Paenibacillus whitsoniae sp. nov., Paenibacillus spiritus sp. nov. Isolated from the Mars Exploration Rover during spacecraft assembly.</title>
        <authorList>
            <person name="Seuylemezian A."/>
            <person name="Vaishampayan P."/>
        </authorList>
    </citation>
    <scope>NUCLEOTIDE SEQUENCE [LARGE SCALE GENOMIC DNA]</scope>
    <source>
        <strain evidence="6 7">MER 54</strain>
    </source>
</reference>
<accession>A0A430J9T8</accession>
<evidence type="ECO:0000256" key="2">
    <source>
        <dbReference type="ARBA" id="ARBA00023125"/>
    </source>
</evidence>
<dbReference type="GO" id="GO:0003677">
    <property type="term" value="F:DNA binding"/>
    <property type="evidence" value="ECO:0007669"/>
    <property type="project" value="UniProtKB-UniRule"/>
</dbReference>
<proteinExistence type="predicted"/>